<evidence type="ECO:0000259" key="10">
    <source>
        <dbReference type="PROSITE" id="PS50110"/>
    </source>
</evidence>
<dbReference type="PROSITE" id="PS00041">
    <property type="entry name" value="HTH_ARAC_FAMILY_1"/>
    <property type="match status" value="1"/>
</dbReference>
<dbReference type="EMBL" id="LYPB01000095">
    <property type="protein sequence ID" value="OAS13277.1"/>
    <property type="molecule type" value="Genomic_DNA"/>
</dbReference>
<keyword evidence="2" id="KW-0963">Cytoplasm</keyword>
<dbReference type="PANTHER" id="PTHR42713:SF3">
    <property type="entry name" value="TRANSCRIPTIONAL REGULATORY PROTEIN HPTR"/>
    <property type="match status" value="1"/>
</dbReference>
<dbReference type="SUPFAM" id="SSF46689">
    <property type="entry name" value="Homeodomain-like"/>
    <property type="match status" value="2"/>
</dbReference>
<keyword evidence="6" id="KW-0238">DNA-binding</keyword>
<dbReference type="PROSITE" id="PS50110">
    <property type="entry name" value="RESPONSE_REGULATORY"/>
    <property type="match status" value="1"/>
</dbReference>
<dbReference type="Gene3D" id="1.10.10.60">
    <property type="entry name" value="Homeodomain-like"/>
    <property type="match status" value="2"/>
</dbReference>
<dbReference type="InterPro" id="IPR011006">
    <property type="entry name" value="CheY-like_superfamily"/>
</dbReference>
<keyword evidence="7" id="KW-0804">Transcription</keyword>
<keyword evidence="3 8" id="KW-0597">Phosphoprotein</keyword>
<gene>
    <name evidence="11" type="ORF">A8708_10795</name>
</gene>
<dbReference type="GO" id="GO:0000160">
    <property type="term" value="P:phosphorelay signal transduction system"/>
    <property type="evidence" value="ECO:0007669"/>
    <property type="project" value="UniProtKB-KW"/>
</dbReference>
<dbReference type="Pfam" id="PF12833">
    <property type="entry name" value="HTH_18"/>
    <property type="match status" value="1"/>
</dbReference>
<evidence type="ECO:0000259" key="9">
    <source>
        <dbReference type="PROSITE" id="PS01124"/>
    </source>
</evidence>
<dbReference type="RefSeq" id="WP_068671478.1">
    <property type="nucleotide sequence ID" value="NZ_LYPB01000095.1"/>
</dbReference>
<accession>A0A197ZWS8</accession>
<dbReference type="Gene3D" id="3.40.50.2300">
    <property type="match status" value="1"/>
</dbReference>
<keyword evidence="5" id="KW-0805">Transcription regulation</keyword>
<feature type="domain" description="HTH araC/xylS-type" evidence="9">
    <location>
        <begin position="148"/>
        <end position="247"/>
    </location>
</feature>
<dbReference type="CDD" id="cd17536">
    <property type="entry name" value="REC_YesN-like"/>
    <property type="match status" value="1"/>
</dbReference>
<dbReference type="SUPFAM" id="SSF52172">
    <property type="entry name" value="CheY-like"/>
    <property type="match status" value="1"/>
</dbReference>
<dbReference type="SMART" id="SM00448">
    <property type="entry name" value="REC"/>
    <property type="match status" value="1"/>
</dbReference>
<reference evidence="11 12" key="1">
    <citation type="submission" date="2016-05" db="EMBL/GenBank/DDBJ databases">
        <title>Paenibacillus sp. 1ZS3-15 nov., isolated from the rhizosphere soil.</title>
        <authorList>
            <person name="Zhang X.X."/>
            <person name="Zhang J."/>
        </authorList>
    </citation>
    <scope>NUCLEOTIDE SEQUENCE [LARGE SCALE GENOMIC DNA]</scope>
    <source>
        <strain evidence="11 12">1ZS3-15</strain>
    </source>
</reference>
<proteinExistence type="predicted"/>
<feature type="modified residue" description="4-aspartylphosphate" evidence="8">
    <location>
        <position position="59"/>
    </location>
</feature>
<organism evidence="11 12">
    <name type="scientific">Paenibacillus oryzisoli</name>
    <dbReference type="NCBI Taxonomy" id="1850517"/>
    <lineage>
        <taxon>Bacteria</taxon>
        <taxon>Bacillati</taxon>
        <taxon>Bacillota</taxon>
        <taxon>Bacilli</taxon>
        <taxon>Bacillales</taxon>
        <taxon>Paenibacillaceae</taxon>
        <taxon>Paenibacillus</taxon>
    </lineage>
</organism>
<dbReference type="PANTHER" id="PTHR42713">
    <property type="entry name" value="HISTIDINE KINASE-RELATED"/>
    <property type="match status" value="1"/>
</dbReference>
<dbReference type="GO" id="GO:0003700">
    <property type="term" value="F:DNA-binding transcription factor activity"/>
    <property type="evidence" value="ECO:0007669"/>
    <property type="project" value="InterPro"/>
</dbReference>
<dbReference type="AlphaFoldDB" id="A0A197ZWS8"/>
<dbReference type="GO" id="GO:0005737">
    <property type="term" value="C:cytoplasm"/>
    <property type="evidence" value="ECO:0007669"/>
    <property type="project" value="UniProtKB-SubCell"/>
</dbReference>
<evidence type="ECO:0000256" key="6">
    <source>
        <dbReference type="ARBA" id="ARBA00023125"/>
    </source>
</evidence>
<evidence type="ECO:0008006" key="13">
    <source>
        <dbReference type="Google" id="ProtNLM"/>
    </source>
</evidence>
<evidence type="ECO:0000256" key="8">
    <source>
        <dbReference type="PROSITE-ProRule" id="PRU00169"/>
    </source>
</evidence>
<evidence type="ECO:0000313" key="11">
    <source>
        <dbReference type="EMBL" id="OAS13277.1"/>
    </source>
</evidence>
<dbReference type="GO" id="GO:0043565">
    <property type="term" value="F:sequence-specific DNA binding"/>
    <property type="evidence" value="ECO:0007669"/>
    <property type="project" value="InterPro"/>
</dbReference>
<comment type="caution">
    <text evidence="11">The sequence shown here is derived from an EMBL/GenBank/DDBJ whole genome shotgun (WGS) entry which is preliminary data.</text>
</comment>
<evidence type="ECO:0000256" key="2">
    <source>
        <dbReference type="ARBA" id="ARBA00022490"/>
    </source>
</evidence>
<sequence length="250" mass="28946">MKHKQIKVVIAEDELLIRNYLVKKIETSDLNFHVIGAANDGKSALELIELYQPDLVVTDIRMPVMDGLELIKTLHLHFHHIKKIIISGFADFEYAQQAIRYNIDEYLLKPVKPIELNRALMNIKLSLEDEKTALIAIDHSGDPREIVHAVQQYIRENFNKELNMVEISSKFNFKSSYLSKIFIKYTGELPSKYLTTLRINEAKYLLTNNKQLAIKEVGELVGYPDQFYFSRIFKQVTGLTPKGFQQNEQS</sequence>
<keyword evidence="12" id="KW-1185">Reference proteome</keyword>
<evidence type="ECO:0000256" key="5">
    <source>
        <dbReference type="ARBA" id="ARBA00023015"/>
    </source>
</evidence>
<dbReference type="PROSITE" id="PS01124">
    <property type="entry name" value="HTH_ARAC_FAMILY_2"/>
    <property type="match status" value="1"/>
</dbReference>
<evidence type="ECO:0000256" key="3">
    <source>
        <dbReference type="ARBA" id="ARBA00022553"/>
    </source>
</evidence>
<comment type="subcellular location">
    <subcellularLocation>
        <location evidence="1">Cytoplasm</location>
    </subcellularLocation>
</comment>
<dbReference type="Proteomes" id="UP000078454">
    <property type="component" value="Unassembled WGS sequence"/>
</dbReference>
<dbReference type="InterPro" id="IPR051552">
    <property type="entry name" value="HptR"/>
</dbReference>
<evidence type="ECO:0000256" key="1">
    <source>
        <dbReference type="ARBA" id="ARBA00004496"/>
    </source>
</evidence>
<keyword evidence="4" id="KW-0902">Two-component regulatory system</keyword>
<name>A0A197ZWS8_9BACL</name>
<evidence type="ECO:0000256" key="7">
    <source>
        <dbReference type="ARBA" id="ARBA00023163"/>
    </source>
</evidence>
<dbReference type="OrthoDB" id="1699at2"/>
<dbReference type="Pfam" id="PF00072">
    <property type="entry name" value="Response_reg"/>
    <property type="match status" value="1"/>
</dbReference>
<dbReference type="InterPro" id="IPR009057">
    <property type="entry name" value="Homeodomain-like_sf"/>
</dbReference>
<evidence type="ECO:0000313" key="12">
    <source>
        <dbReference type="Proteomes" id="UP000078454"/>
    </source>
</evidence>
<dbReference type="SMART" id="SM00342">
    <property type="entry name" value="HTH_ARAC"/>
    <property type="match status" value="1"/>
</dbReference>
<dbReference type="InterPro" id="IPR001789">
    <property type="entry name" value="Sig_transdc_resp-reg_receiver"/>
</dbReference>
<evidence type="ECO:0000256" key="4">
    <source>
        <dbReference type="ARBA" id="ARBA00023012"/>
    </source>
</evidence>
<protein>
    <recommendedName>
        <fullName evidence="13">DNA-binding response regulator</fullName>
    </recommendedName>
</protein>
<feature type="domain" description="Response regulatory" evidence="10">
    <location>
        <begin position="7"/>
        <end position="124"/>
    </location>
</feature>
<dbReference type="InterPro" id="IPR018060">
    <property type="entry name" value="HTH_AraC"/>
</dbReference>
<dbReference type="InterPro" id="IPR018062">
    <property type="entry name" value="HTH_AraC-typ_CS"/>
</dbReference>
<dbReference type="STRING" id="1850517.A8708_10795"/>